<evidence type="ECO:0000313" key="1">
    <source>
        <dbReference type="EMBL" id="NMG02638.1"/>
    </source>
</evidence>
<gene>
    <name evidence="1" type="ORF">GPA21_06595</name>
</gene>
<keyword evidence="2" id="KW-1185">Reference proteome</keyword>
<dbReference type="Proteomes" id="UP000599523">
    <property type="component" value="Unassembled WGS sequence"/>
</dbReference>
<dbReference type="Pfam" id="PF12091">
    <property type="entry name" value="DUF3567"/>
    <property type="match status" value="1"/>
</dbReference>
<dbReference type="AlphaFoldDB" id="A0A972F6X8"/>
<dbReference type="EMBL" id="WTVM01000028">
    <property type="protein sequence ID" value="NMG02638.1"/>
    <property type="molecule type" value="Genomic_DNA"/>
</dbReference>
<organism evidence="1 2">
    <name type="scientific">Azoarcus taiwanensis</name>
    <dbReference type="NCBI Taxonomy" id="666964"/>
    <lineage>
        <taxon>Bacteria</taxon>
        <taxon>Pseudomonadati</taxon>
        <taxon>Pseudomonadota</taxon>
        <taxon>Betaproteobacteria</taxon>
        <taxon>Rhodocyclales</taxon>
        <taxon>Zoogloeaceae</taxon>
        <taxon>Azoarcus</taxon>
    </lineage>
</organism>
<dbReference type="RefSeq" id="WP_168987422.1">
    <property type="nucleotide sequence ID" value="NZ_CAWPHM010000210.1"/>
</dbReference>
<protein>
    <submittedName>
        <fullName evidence="1">DUF3567 family protein</fullName>
    </submittedName>
</protein>
<name>A0A972F6X8_9RHOO</name>
<dbReference type="InterPro" id="IPR021951">
    <property type="entry name" value="DUF3567"/>
</dbReference>
<comment type="caution">
    <text evidence="1">The sequence shown here is derived from an EMBL/GenBank/DDBJ whole genome shotgun (WGS) entry which is preliminary data.</text>
</comment>
<accession>A0A972F6X8</accession>
<evidence type="ECO:0000313" key="2">
    <source>
        <dbReference type="Proteomes" id="UP000599523"/>
    </source>
</evidence>
<proteinExistence type="predicted"/>
<sequence length="76" mass="8822">MNVVFNNPMAYVVDYPGIDAVELIDKRCGRGVLMRDDTARRFRRELEDWSHAQDPEAFEVLLEHYGALLTQPAVYH</sequence>
<reference evidence="1" key="1">
    <citation type="submission" date="2019-12" db="EMBL/GenBank/DDBJ databases">
        <title>Comparative genomics gives insights into the taxonomy of the Azoarcus-Aromatoleum group and reveals separate origins of nif in the plant-associated Azoarcus and non-plant-associated Aromatoleum sub-groups.</title>
        <authorList>
            <person name="Lafos M."/>
            <person name="Maluk M."/>
            <person name="Batista M."/>
            <person name="Junghare M."/>
            <person name="Carmona M."/>
            <person name="Faoro H."/>
            <person name="Cruz L.M."/>
            <person name="Battistoni F."/>
            <person name="De Souza E."/>
            <person name="Pedrosa F."/>
            <person name="Chen W.-M."/>
            <person name="Poole P.S."/>
            <person name="Dixon R.A."/>
            <person name="James E.K."/>
        </authorList>
    </citation>
    <scope>NUCLEOTIDE SEQUENCE</scope>
    <source>
        <strain evidence="1">NSC3</strain>
    </source>
</reference>